<gene>
    <name evidence="5" type="ORF">KUF71_021943</name>
</gene>
<dbReference type="PRINTS" id="PR00625">
    <property type="entry name" value="JDOMAIN"/>
</dbReference>
<reference evidence="5" key="2">
    <citation type="journal article" date="2023" name="BMC Genomics">
        <title>Pest status, molecular evolution, and epigenetic factors derived from the genome assembly of Frankliniella fusca, a thysanopteran phytovirus vector.</title>
        <authorList>
            <person name="Catto M.A."/>
            <person name="Labadie P.E."/>
            <person name="Jacobson A.L."/>
            <person name="Kennedy G.G."/>
            <person name="Srinivasan R."/>
            <person name="Hunt B.G."/>
        </authorList>
    </citation>
    <scope>NUCLEOTIDE SEQUENCE</scope>
    <source>
        <strain evidence="5">PL_HMW_Pooled</strain>
    </source>
</reference>
<keyword evidence="6" id="KW-1185">Reference proteome</keyword>
<dbReference type="CDD" id="cd06257">
    <property type="entry name" value="DnaJ"/>
    <property type="match status" value="1"/>
</dbReference>
<feature type="compositionally biased region" description="Basic and acidic residues" evidence="2">
    <location>
        <begin position="260"/>
        <end position="269"/>
    </location>
</feature>
<name>A0AAE1H063_9NEOP</name>
<sequence>MILSHKKSILLSLIPGFRLGSSEGFHSSRFLKEKNYYDVLKVDQKCDAKEIRDSFINLAKKYHPDTNQNDPKSHARFVELQKAYSVLGSPSKRRDYDLGLHDVSTFYNQPYRKPKGENKDFRAYEDYFNEEYRELFYRSRMKPNANTPRLRVGVLRITLLFIAFTTVGALIQFFVIKWLYKRNYDDEMARHHRGAAAFYALKDAMDKQQEEFNIHKLRTAYYKEVGEGNIGLHLVPMLIRPKLPHQPESTNSQKGNSSKNPEETGDIKR</sequence>
<keyword evidence="1" id="KW-0143">Chaperone</keyword>
<dbReference type="Gene3D" id="1.10.287.110">
    <property type="entry name" value="DnaJ domain"/>
    <property type="match status" value="1"/>
</dbReference>
<feature type="domain" description="J" evidence="4">
    <location>
        <begin position="35"/>
        <end position="100"/>
    </location>
</feature>
<dbReference type="Proteomes" id="UP001219518">
    <property type="component" value="Unassembled WGS sequence"/>
</dbReference>
<dbReference type="InterPro" id="IPR001623">
    <property type="entry name" value="DnaJ_domain"/>
</dbReference>
<evidence type="ECO:0000313" key="5">
    <source>
        <dbReference type="EMBL" id="KAK3912372.1"/>
    </source>
</evidence>
<dbReference type="InterPro" id="IPR036869">
    <property type="entry name" value="J_dom_sf"/>
</dbReference>
<feature type="transmembrane region" description="Helical" evidence="3">
    <location>
        <begin position="157"/>
        <end position="180"/>
    </location>
</feature>
<keyword evidence="3" id="KW-1133">Transmembrane helix</keyword>
<comment type="caution">
    <text evidence="5">The sequence shown here is derived from an EMBL/GenBank/DDBJ whole genome shotgun (WGS) entry which is preliminary data.</text>
</comment>
<dbReference type="InterPro" id="IPR051938">
    <property type="entry name" value="Apopto_cytoskel_mod"/>
</dbReference>
<dbReference type="SUPFAM" id="SSF46565">
    <property type="entry name" value="Chaperone J-domain"/>
    <property type="match status" value="1"/>
</dbReference>
<dbReference type="EMBL" id="JAHWGI010000293">
    <property type="protein sequence ID" value="KAK3912372.1"/>
    <property type="molecule type" value="Genomic_DNA"/>
</dbReference>
<dbReference type="AlphaFoldDB" id="A0AAE1H063"/>
<keyword evidence="3" id="KW-0812">Transmembrane</keyword>
<accession>A0AAE1H063</accession>
<evidence type="ECO:0000256" key="1">
    <source>
        <dbReference type="ARBA" id="ARBA00023186"/>
    </source>
</evidence>
<reference evidence="5" key="1">
    <citation type="submission" date="2021-07" db="EMBL/GenBank/DDBJ databases">
        <authorList>
            <person name="Catto M.A."/>
            <person name="Jacobson A."/>
            <person name="Kennedy G."/>
            <person name="Labadie P."/>
            <person name="Hunt B.G."/>
            <person name="Srinivasan R."/>
        </authorList>
    </citation>
    <scope>NUCLEOTIDE SEQUENCE</scope>
    <source>
        <strain evidence="5">PL_HMW_Pooled</strain>
        <tissue evidence="5">Head</tissue>
    </source>
</reference>
<evidence type="ECO:0000259" key="4">
    <source>
        <dbReference type="PROSITE" id="PS50076"/>
    </source>
</evidence>
<feature type="region of interest" description="Disordered" evidence="2">
    <location>
        <begin position="243"/>
        <end position="269"/>
    </location>
</feature>
<dbReference type="SMART" id="SM00271">
    <property type="entry name" value="DnaJ"/>
    <property type="match status" value="1"/>
</dbReference>
<feature type="compositionally biased region" description="Polar residues" evidence="2">
    <location>
        <begin position="247"/>
        <end position="259"/>
    </location>
</feature>
<evidence type="ECO:0000313" key="6">
    <source>
        <dbReference type="Proteomes" id="UP001219518"/>
    </source>
</evidence>
<organism evidence="5 6">
    <name type="scientific">Frankliniella fusca</name>
    <dbReference type="NCBI Taxonomy" id="407009"/>
    <lineage>
        <taxon>Eukaryota</taxon>
        <taxon>Metazoa</taxon>
        <taxon>Ecdysozoa</taxon>
        <taxon>Arthropoda</taxon>
        <taxon>Hexapoda</taxon>
        <taxon>Insecta</taxon>
        <taxon>Pterygota</taxon>
        <taxon>Neoptera</taxon>
        <taxon>Paraneoptera</taxon>
        <taxon>Thysanoptera</taxon>
        <taxon>Terebrantia</taxon>
        <taxon>Thripoidea</taxon>
        <taxon>Thripidae</taxon>
        <taxon>Frankliniella</taxon>
    </lineage>
</organism>
<proteinExistence type="predicted"/>
<keyword evidence="3" id="KW-0472">Membrane</keyword>
<dbReference type="PROSITE" id="PS50076">
    <property type="entry name" value="DNAJ_2"/>
    <property type="match status" value="1"/>
</dbReference>
<evidence type="ECO:0000256" key="2">
    <source>
        <dbReference type="SAM" id="MobiDB-lite"/>
    </source>
</evidence>
<dbReference type="PANTHER" id="PTHR44145">
    <property type="entry name" value="DNAJ HOMOLOG SUBFAMILY A MEMBER 3, MITOCHONDRIAL"/>
    <property type="match status" value="1"/>
</dbReference>
<evidence type="ECO:0000256" key="3">
    <source>
        <dbReference type="SAM" id="Phobius"/>
    </source>
</evidence>
<dbReference type="PANTHER" id="PTHR44145:SF3">
    <property type="entry name" value="DNAJ HOMOLOG SUBFAMILY A MEMBER 3, MITOCHONDRIAL"/>
    <property type="match status" value="1"/>
</dbReference>
<dbReference type="Pfam" id="PF00226">
    <property type="entry name" value="DnaJ"/>
    <property type="match status" value="1"/>
</dbReference>
<protein>
    <submittedName>
        <fullName evidence="5">DnaJ-like protein subfamily A member 3, mitochondrial</fullName>
    </submittedName>
</protein>